<dbReference type="AlphaFoldDB" id="H8GK84"/>
<protein>
    <submittedName>
        <fullName evidence="1">Uncharacterized protein</fullName>
    </submittedName>
</protein>
<dbReference type="EMBL" id="CM001475">
    <property type="protein sequence ID" value="EIC29208.1"/>
    <property type="molecule type" value="Genomic_DNA"/>
</dbReference>
<name>H8GK84_METAL</name>
<gene>
    <name evidence="1" type="ORF">Metal_1423</name>
</gene>
<reference evidence="1 2" key="1">
    <citation type="journal article" date="2013" name="Genome Announc.">
        <title>Genome Sequence of the Obligate Gammaproteobacterial Methanotroph Methylomicrobium album Strain BG8.</title>
        <authorList>
            <person name="Kits K.D."/>
            <person name="Kalyuzhnaya M.G."/>
            <person name="Klotz M.G."/>
            <person name="Jetten M.S."/>
            <person name="Op den Camp H.J."/>
            <person name="Vuilleumier S."/>
            <person name="Bringel F."/>
            <person name="Dispirito A.A."/>
            <person name="Murrell J.C."/>
            <person name="Bruce D."/>
            <person name="Cheng J.F."/>
            <person name="Copeland A."/>
            <person name="Goodwin L."/>
            <person name="Hauser L."/>
            <person name="Lajus A."/>
            <person name="Land M.L."/>
            <person name="Lapidus A."/>
            <person name="Lucas S."/>
            <person name="Medigue C."/>
            <person name="Pitluck S."/>
            <person name="Woyke T."/>
            <person name="Zeytun A."/>
            <person name="Stein L.Y."/>
        </authorList>
    </citation>
    <scope>NUCLEOTIDE SEQUENCE [LARGE SCALE GENOMIC DNA]</scope>
    <source>
        <strain evidence="1 2">BG8</strain>
    </source>
</reference>
<dbReference type="RefSeq" id="WP_005370901.1">
    <property type="nucleotide sequence ID" value="NZ_CM001475.1"/>
</dbReference>
<accession>H8GK84</accession>
<evidence type="ECO:0000313" key="1">
    <source>
        <dbReference type="EMBL" id="EIC29208.1"/>
    </source>
</evidence>
<dbReference type="STRING" id="686340.Metal_1423"/>
<dbReference type="HOGENOM" id="CLU_2317029_0_0_6"/>
<proteinExistence type="predicted"/>
<dbReference type="Proteomes" id="UP000005090">
    <property type="component" value="Chromosome"/>
</dbReference>
<evidence type="ECO:0000313" key="2">
    <source>
        <dbReference type="Proteomes" id="UP000005090"/>
    </source>
</evidence>
<keyword evidence="2" id="KW-1185">Reference proteome</keyword>
<organism evidence="1 2">
    <name type="scientific">Methylomicrobium album BG8</name>
    <dbReference type="NCBI Taxonomy" id="686340"/>
    <lineage>
        <taxon>Bacteria</taxon>
        <taxon>Pseudomonadati</taxon>
        <taxon>Pseudomonadota</taxon>
        <taxon>Gammaproteobacteria</taxon>
        <taxon>Methylococcales</taxon>
        <taxon>Methylococcaceae</taxon>
        <taxon>Methylomicrobium</taxon>
    </lineage>
</organism>
<sequence>MIIKAMILECYEAFKEGRLKHVPQDMKPTSAKMTMNWLESILNTREPYNRSGSLLQYKIILEKIEKEFGPQRAREAALVLMPYCQKYNKQSHISILQRF</sequence>